<dbReference type="Proteomes" id="UP000178319">
    <property type="component" value="Unassembled WGS sequence"/>
</dbReference>
<gene>
    <name evidence="1" type="ORF">A3D26_01720</name>
</gene>
<dbReference type="STRING" id="1797516.A3D26_01720"/>
<protein>
    <submittedName>
        <fullName evidence="1">Uncharacterized protein</fullName>
    </submittedName>
</protein>
<evidence type="ECO:0000313" key="2">
    <source>
        <dbReference type="Proteomes" id="UP000178319"/>
    </source>
</evidence>
<accession>A0A1G1V661</accession>
<dbReference type="AlphaFoldDB" id="A0A1G1V661"/>
<proteinExistence type="predicted"/>
<comment type="caution">
    <text evidence="1">The sequence shown here is derived from an EMBL/GenBank/DDBJ whole genome shotgun (WGS) entry which is preliminary data.</text>
</comment>
<dbReference type="EMBL" id="MHBZ01000027">
    <property type="protein sequence ID" value="OGY10905.1"/>
    <property type="molecule type" value="Genomic_DNA"/>
</dbReference>
<sequence length="385" mass="42836">MTELTEGDLQREGFSGRAFTSPTMEALTTLVQRGVMEEASREDPWEIRVLPIIELLEEVDGRHPDYKTLPDSPPVEDLRAMLPGAFTGACDSFVEKGVIPGSLRELVRSRLLNDGNITAEESDSSAFWFGEYYFPSNPENAALFSVGNKCVAIFEARIAGALNRCGVKVEPEVLKRVAIDTVVSHEYGHVVDWTFIILAAGREKEVRGLEERMYQVPFKLYMEIGEAGKERIHRGIYRDIAPNREVEVALRGDEGAVSESTVDRVSTGFEILGLQFALEREGVSPEDALRASDTYRAEASLYLADYRVFRDTLDEHGLDLKKVEKALGVVQHLLGEFGANRKDLVPLVDPMGGVGGRKVGYYAPMTRTEVDRYIRTNLPLTGVMV</sequence>
<reference evidence="1 2" key="1">
    <citation type="journal article" date="2016" name="Nat. Commun.">
        <title>Thousands of microbial genomes shed light on interconnected biogeochemical processes in an aquifer system.</title>
        <authorList>
            <person name="Anantharaman K."/>
            <person name="Brown C.T."/>
            <person name="Hug L.A."/>
            <person name="Sharon I."/>
            <person name="Castelle C.J."/>
            <person name="Probst A.J."/>
            <person name="Thomas B.C."/>
            <person name="Singh A."/>
            <person name="Wilkins M.J."/>
            <person name="Karaoz U."/>
            <person name="Brodie E.L."/>
            <person name="Williams K.H."/>
            <person name="Hubbard S.S."/>
            <person name="Banfield J.F."/>
        </authorList>
    </citation>
    <scope>NUCLEOTIDE SEQUENCE [LARGE SCALE GENOMIC DNA]</scope>
</reference>
<name>A0A1G1V661_9BACT</name>
<organism evidence="1 2">
    <name type="scientific">Candidatus Blackburnbacteria bacterium RIFCSPHIGHO2_02_FULL_44_20</name>
    <dbReference type="NCBI Taxonomy" id="1797516"/>
    <lineage>
        <taxon>Bacteria</taxon>
        <taxon>Candidatus Blackburniibacteriota</taxon>
    </lineage>
</organism>
<evidence type="ECO:0000313" key="1">
    <source>
        <dbReference type="EMBL" id="OGY10905.1"/>
    </source>
</evidence>